<evidence type="ECO:0000313" key="2">
    <source>
        <dbReference type="Proteomes" id="UP001501079"/>
    </source>
</evidence>
<dbReference type="EMBL" id="BAABBW010000003">
    <property type="protein sequence ID" value="GAA4175968.1"/>
    <property type="molecule type" value="Genomic_DNA"/>
</dbReference>
<evidence type="ECO:0008006" key="3">
    <source>
        <dbReference type="Google" id="ProtNLM"/>
    </source>
</evidence>
<dbReference type="Proteomes" id="UP001501079">
    <property type="component" value="Unassembled WGS sequence"/>
</dbReference>
<proteinExistence type="predicted"/>
<evidence type="ECO:0000313" key="1">
    <source>
        <dbReference type="EMBL" id="GAA4175968.1"/>
    </source>
</evidence>
<sequence length="313" mass="35436">MPSGNTGKTEGGTHGVICPPNHKHALTLTCYRMHECRCPECVSGHRERRRQRAKAQAYGRWDNGFVDPAKSLNRIRELMEFGMGVHTIEHRSGVSRETVEKILAGQPKVRRSTEERILALIPDHSTATPGARIPSTGARRRIEALIAVGWSLAAQAEEMGLYGPQMVRLLRSTQITSDLNRRIGEHYSRLWNQNPPMTNQYERRAYKGALKWAKEKGFVAPLAWDDIDNDPEPPLSEVAPICDEVKVDLAMEGKSVTLNRLERELLVRKAHDLRWSDNRTADVSGIDSRTVLRIRRDLGIDAWPQELLEKRTA</sequence>
<name>A0ABP8A284_9MICO</name>
<organism evidence="1 2">
    <name type="scientific">Gryllotalpicola koreensis</name>
    <dbReference type="NCBI Taxonomy" id="993086"/>
    <lineage>
        <taxon>Bacteria</taxon>
        <taxon>Bacillati</taxon>
        <taxon>Actinomycetota</taxon>
        <taxon>Actinomycetes</taxon>
        <taxon>Micrococcales</taxon>
        <taxon>Microbacteriaceae</taxon>
        <taxon>Gryllotalpicola</taxon>
    </lineage>
</organism>
<gene>
    <name evidence="1" type="ORF">GCM10022287_22390</name>
</gene>
<accession>A0ABP8A284</accession>
<dbReference type="RefSeq" id="WP_344754351.1">
    <property type="nucleotide sequence ID" value="NZ_BAABBW010000003.1"/>
</dbReference>
<keyword evidence="2" id="KW-1185">Reference proteome</keyword>
<protein>
    <recommendedName>
        <fullName evidence="3">Helix-turn-helix DNA binding domain protein</fullName>
    </recommendedName>
</protein>
<comment type="caution">
    <text evidence="1">The sequence shown here is derived from an EMBL/GenBank/DDBJ whole genome shotgun (WGS) entry which is preliminary data.</text>
</comment>
<reference evidence="2" key="1">
    <citation type="journal article" date="2019" name="Int. J. Syst. Evol. Microbiol.">
        <title>The Global Catalogue of Microorganisms (GCM) 10K type strain sequencing project: providing services to taxonomists for standard genome sequencing and annotation.</title>
        <authorList>
            <consortium name="The Broad Institute Genomics Platform"/>
            <consortium name="The Broad Institute Genome Sequencing Center for Infectious Disease"/>
            <person name="Wu L."/>
            <person name="Ma J."/>
        </authorList>
    </citation>
    <scope>NUCLEOTIDE SEQUENCE [LARGE SCALE GENOMIC DNA]</scope>
    <source>
        <strain evidence="2">JCM 17591</strain>
    </source>
</reference>